<sequence length="576" mass="64000">MAFSSESFAPATQMFAQVSATLVQGIMDFLDSQTSVAGVTGSSQELPDPEHFAQLQKRFLDQHQQLWNGMLLRKEDEPLVSVIEADSGDRRFASPEWRSSPIYDYVRQAYLLNSQFIRELVELFPASDGKAKDRARFLARQYIDALSPANFAATNPEFIRLALDTQGKCITDGINNLIGDFGKGRVSISDESAFEVGGNLAMTPGSVIFENELIQLIQYAPTTAKTAQRPLLIVPPCINKFYVLDLQPENSFVRYAVEQGNTVFLVSWRNPKDEQGHLNWHDYLENGPIAAINIVREICNFDQVNVLGWCVGGTILTSALAVLAARGEDRVASLTLLTTLLDYSEAGELGLFIDEESIAEREAEMGKGGLMKGGELSSAFSMLRANDLVWNYVASNYLKGRTPPAFDLLYWNSDSTNLPGPFACWYLRNLYLENALRVPEKLEMCGVKVDLGRVQAPNYVLAAREDHIVPWKAAYLGTQLLGGESRFVLGASGHIAGVINPASKNKRSFWLNTAQQGTTADNWLLDAQEHKGSWWSDWSDWLKQFSEGERGARKKPGNAKYKPIEPAPGRYVKECA</sequence>
<dbReference type="NCBIfam" id="TIGR01838">
    <property type="entry name" value="PHA_synth_I"/>
    <property type="match status" value="1"/>
</dbReference>
<dbReference type="GO" id="GO:0016746">
    <property type="term" value="F:acyltransferase activity"/>
    <property type="evidence" value="ECO:0007669"/>
    <property type="project" value="UniProtKB-KW"/>
</dbReference>
<dbReference type="PANTHER" id="PTHR36837:SF5">
    <property type="entry name" value="POLY-3-HYDROXYBUTYRATE SYNTHASE"/>
    <property type="match status" value="1"/>
</dbReference>
<dbReference type="PANTHER" id="PTHR36837">
    <property type="entry name" value="POLY(3-HYDROXYALKANOATE) POLYMERASE SUBUNIT PHAC"/>
    <property type="match status" value="1"/>
</dbReference>
<dbReference type="EMBL" id="FLQY01000403">
    <property type="protein sequence ID" value="SBT11240.1"/>
    <property type="molecule type" value="Genomic_DNA"/>
</dbReference>
<dbReference type="InterPro" id="IPR010963">
    <property type="entry name" value="PHA_synth_I"/>
</dbReference>
<evidence type="ECO:0000313" key="6">
    <source>
        <dbReference type="EMBL" id="SBT11240.1"/>
    </source>
</evidence>
<accession>A0A1A8Y278</accession>
<dbReference type="AlphaFoldDB" id="A0A1A8Y278"/>
<evidence type="ECO:0000313" key="7">
    <source>
        <dbReference type="Proteomes" id="UP000199600"/>
    </source>
</evidence>
<protein>
    <submittedName>
        <fullName evidence="6">Poly-beta-hydroxybutyrate polymerase</fullName>
        <ecNumber evidence="6">2.3.1.-</ecNumber>
    </submittedName>
</protein>
<reference evidence="6 7" key="1">
    <citation type="submission" date="2016-06" db="EMBL/GenBank/DDBJ databases">
        <authorList>
            <person name="Kjaerup R.B."/>
            <person name="Dalgaard T.S."/>
            <person name="Juul-Madsen H.R."/>
        </authorList>
    </citation>
    <scope>NUCLEOTIDE SEQUENCE [LARGE SCALE GENOMIC DNA]</scope>
    <source>
        <strain evidence="6">2</strain>
    </source>
</reference>
<evidence type="ECO:0000256" key="4">
    <source>
        <dbReference type="ARBA" id="ARBA00023315"/>
    </source>
</evidence>
<evidence type="ECO:0000256" key="3">
    <source>
        <dbReference type="ARBA" id="ARBA00022679"/>
    </source>
</evidence>
<dbReference type="SUPFAM" id="SSF53474">
    <property type="entry name" value="alpha/beta-Hydrolases"/>
    <property type="match status" value="1"/>
</dbReference>
<dbReference type="InterPro" id="IPR010941">
    <property type="entry name" value="PhaC_N"/>
</dbReference>
<evidence type="ECO:0000256" key="2">
    <source>
        <dbReference type="ARBA" id="ARBA00022490"/>
    </source>
</evidence>
<dbReference type="GO" id="GO:0005737">
    <property type="term" value="C:cytoplasm"/>
    <property type="evidence" value="ECO:0007669"/>
    <property type="project" value="UniProtKB-SubCell"/>
</dbReference>
<dbReference type="InterPro" id="IPR029058">
    <property type="entry name" value="AB_hydrolase_fold"/>
</dbReference>
<dbReference type="InterPro" id="IPR051321">
    <property type="entry name" value="PHA/PHB_synthase"/>
</dbReference>
<feature type="domain" description="Poly-beta-hydroxybutyrate polymerase N-terminal" evidence="5">
    <location>
        <begin position="89"/>
        <end position="256"/>
    </location>
</feature>
<name>A0A1A8Y278_9RHOO</name>
<dbReference type="Gene3D" id="3.40.50.1820">
    <property type="entry name" value="alpha/beta hydrolase"/>
    <property type="match status" value="1"/>
</dbReference>
<gene>
    <name evidence="6" type="primary">phbC</name>
    <name evidence="6" type="ORF">PROAA_970001</name>
</gene>
<proteinExistence type="predicted"/>
<evidence type="ECO:0000259" key="5">
    <source>
        <dbReference type="Pfam" id="PF07167"/>
    </source>
</evidence>
<dbReference type="Pfam" id="PF07167">
    <property type="entry name" value="PhaC_N"/>
    <property type="match status" value="1"/>
</dbReference>
<dbReference type="Proteomes" id="UP000199600">
    <property type="component" value="Unassembled WGS sequence"/>
</dbReference>
<dbReference type="RefSeq" id="WP_186412779.1">
    <property type="nucleotide sequence ID" value="NZ_FLQY01000403.1"/>
</dbReference>
<keyword evidence="7" id="KW-1185">Reference proteome</keyword>
<comment type="subcellular location">
    <subcellularLocation>
        <location evidence="1">Cytoplasm</location>
    </subcellularLocation>
</comment>
<evidence type="ECO:0000256" key="1">
    <source>
        <dbReference type="ARBA" id="ARBA00004496"/>
    </source>
</evidence>
<organism evidence="6 7">
    <name type="scientific">Candidatus Propionivibrio aalborgensis</name>
    <dbReference type="NCBI Taxonomy" id="1860101"/>
    <lineage>
        <taxon>Bacteria</taxon>
        <taxon>Pseudomonadati</taxon>
        <taxon>Pseudomonadota</taxon>
        <taxon>Betaproteobacteria</taxon>
        <taxon>Rhodocyclales</taxon>
        <taxon>Rhodocyclaceae</taxon>
        <taxon>Propionivibrio</taxon>
    </lineage>
</organism>
<dbReference type="GO" id="GO:0042619">
    <property type="term" value="P:poly-hydroxybutyrate biosynthetic process"/>
    <property type="evidence" value="ECO:0007669"/>
    <property type="project" value="InterPro"/>
</dbReference>
<keyword evidence="4 6" id="KW-0012">Acyltransferase</keyword>
<keyword evidence="3 6" id="KW-0808">Transferase</keyword>
<dbReference type="EC" id="2.3.1.-" evidence="6"/>
<keyword evidence="2" id="KW-0963">Cytoplasm</keyword>